<dbReference type="RefSeq" id="WP_156450790.1">
    <property type="nucleotide sequence ID" value="NZ_JBHSLU010000108.1"/>
</dbReference>
<evidence type="ECO:0000313" key="1">
    <source>
        <dbReference type="EMBL" id="MFC5508712.1"/>
    </source>
</evidence>
<dbReference type="EMBL" id="JBHSLU010000108">
    <property type="protein sequence ID" value="MFC5508712.1"/>
    <property type="molecule type" value="Genomic_DNA"/>
</dbReference>
<reference evidence="2" key="1">
    <citation type="journal article" date="2019" name="Int. J. Syst. Evol. Microbiol.">
        <title>The Global Catalogue of Microorganisms (GCM) 10K type strain sequencing project: providing services to taxonomists for standard genome sequencing and annotation.</title>
        <authorList>
            <consortium name="The Broad Institute Genomics Platform"/>
            <consortium name="The Broad Institute Genome Sequencing Center for Infectious Disease"/>
            <person name="Wu L."/>
            <person name="Ma J."/>
        </authorList>
    </citation>
    <scope>NUCLEOTIDE SEQUENCE [LARGE SCALE GENOMIC DNA]</scope>
    <source>
        <strain evidence="2">CCUG 43117</strain>
    </source>
</reference>
<dbReference type="Pfam" id="PF20126">
    <property type="entry name" value="TumE"/>
    <property type="match status" value="1"/>
</dbReference>
<dbReference type="InterPro" id="IPR045397">
    <property type="entry name" value="TumE-like"/>
</dbReference>
<protein>
    <submittedName>
        <fullName evidence="1">DUF6516 family protein</fullName>
    </submittedName>
</protein>
<keyword evidence="2" id="KW-1185">Reference proteome</keyword>
<accession>A0ABW0PA80</accession>
<evidence type="ECO:0000313" key="2">
    <source>
        <dbReference type="Proteomes" id="UP001596060"/>
    </source>
</evidence>
<gene>
    <name evidence="1" type="ORF">ACFPN9_26100</name>
</gene>
<dbReference type="Proteomes" id="UP001596060">
    <property type="component" value="Unassembled WGS sequence"/>
</dbReference>
<name>A0ABW0PA80_9HYPH</name>
<sequence>MIYITGRYMFNERELEGLIDQAGVFALTNGWQLVIRAEWTIVTPQRPHGLSYALILQDQKGNRLLGFDNSHAYDDAPPDAPFDHEHPPGMVNRRIRYDFISASTLIQDGFERAATYCESKGEAFDFVEENP</sequence>
<organism evidence="1 2">
    <name type="scientific">Bosea massiliensis</name>
    <dbReference type="NCBI Taxonomy" id="151419"/>
    <lineage>
        <taxon>Bacteria</taxon>
        <taxon>Pseudomonadati</taxon>
        <taxon>Pseudomonadota</taxon>
        <taxon>Alphaproteobacteria</taxon>
        <taxon>Hyphomicrobiales</taxon>
        <taxon>Boseaceae</taxon>
        <taxon>Bosea</taxon>
    </lineage>
</organism>
<proteinExistence type="predicted"/>
<comment type="caution">
    <text evidence="1">The sequence shown here is derived from an EMBL/GenBank/DDBJ whole genome shotgun (WGS) entry which is preliminary data.</text>
</comment>